<sequence>MLRAFCFDTLGVTVEDLYLRDPDPELGGDERGVRVELRLLEQRPWRGSGNAAQRVVLDRAVWRADFLESVAGGPGTKDRMHHHPGMVDSEPGGRVFDEALTRDPMGWLRGMLDDVTPLLEAAKVDDVERHRASAGALRAALHEVVGVVATTLGEVRAGTLATAPPR</sequence>
<accession>A0A7W3LY84</accession>
<dbReference type="AlphaFoldDB" id="A0A7W3LY84"/>
<evidence type="ECO:0000256" key="1">
    <source>
        <dbReference type="SAM" id="MobiDB-lite"/>
    </source>
</evidence>
<protein>
    <submittedName>
        <fullName evidence="2">Uncharacterized protein</fullName>
    </submittedName>
</protein>
<proteinExistence type="predicted"/>
<dbReference type="RefSeq" id="WP_182848429.1">
    <property type="nucleotide sequence ID" value="NZ_BAAALP010000050.1"/>
</dbReference>
<dbReference type="Proteomes" id="UP000572680">
    <property type="component" value="Unassembled WGS sequence"/>
</dbReference>
<name>A0A7W3LY84_ACTNM</name>
<comment type="caution">
    <text evidence="2">The sequence shown here is derived from an EMBL/GenBank/DDBJ whole genome shotgun (WGS) entry which is preliminary data.</text>
</comment>
<evidence type="ECO:0000313" key="2">
    <source>
        <dbReference type="EMBL" id="MBA8956525.1"/>
    </source>
</evidence>
<gene>
    <name evidence="2" type="ORF">HNR61_008208</name>
</gene>
<reference evidence="2 3" key="1">
    <citation type="submission" date="2020-08" db="EMBL/GenBank/DDBJ databases">
        <title>Genomic Encyclopedia of Type Strains, Phase IV (KMG-IV): sequencing the most valuable type-strain genomes for metagenomic binning, comparative biology and taxonomic classification.</title>
        <authorList>
            <person name="Goeker M."/>
        </authorList>
    </citation>
    <scope>NUCLEOTIDE SEQUENCE [LARGE SCALE GENOMIC DNA]</scope>
    <source>
        <strain evidence="2 3">DSM 44197</strain>
    </source>
</reference>
<dbReference type="EMBL" id="JACJIA010000016">
    <property type="protein sequence ID" value="MBA8956525.1"/>
    <property type="molecule type" value="Genomic_DNA"/>
</dbReference>
<keyword evidence="3" id="KW-1185">Reference proteome</keyword>
<organism evidence="2 3">
    <name type="scientific">Actinomadura namibiensis</name>
    <dbReference type="NCBI Taxonomy" id="182080"/>
    <lineage>
        <taxon>Bacteria</taxon>
        <taxon>Bacillati</taxon>
        <taxon>Actinomycetota</taxon>
        <taxon>Actinomycetes</taxon>
        <taxon>Streptosporangiales</taxon>
        <taxon>Thermomonosporaceae</taxon>
        <taxon>Actinomadura</taxon>
    </lineage>
</organism>
<feature type="region of interest" description="Disordered" evidence="1">
    <location>
        <begin position="73"/>
        <end position="93"/>
    </location>
</feature>
<evidence type="ECO:0000313" key="3">
    <source>
        <dbReference type="Proteomes" id="UP000572680"/>
    </source>
</evidence>